<dbReference type="GO" id="GO:0006954">
    <property type="term" value="P:inflammatory response"/>
    <property type="evidence" value="ECO:0007669"/>
    <property type="project" value="TreeGrafter"/>
</dbReference>
<comment type="subcellular location">
    <subcellularLocation>
        <location evidence="1">Cell membrane</location>
        <topology evidence="1">Multi-pass membrane protein</topology>
    </subcellularLocation>
</comment>
<keyword evidence="3 10" id="KW-0812">Transmembrane</keyword>
<evidence type="ECO:0000256" key="8">
    <source>
        <dbReference type="ARBA" id="ARBA00023180"/>
    </source>
</evidence>
<name>A0A4W3GQS7_CALMI</name>
<accession>A0A4W3GQS7</accession>
<dbReference type="Gene3D" id="1.20.1070.10">
    <property type="entry name" value="Rhodopsin 7-helix transmembrane proteins"/>
    <property type="match status" value="1"/>
</dbReference>
<dbReference type="PANTHER" id="PTHR11866:SF32">
    <property type="entry name" value="PROSTAGLANDIN E RECEPTOR 4 (SUBTYPE EP4) C"/>
    <property type="match status" value="1"/>
</dbReference>
<evidence type="ECO:0000256" key="9">
    <source>
        <dbReference type="ARBA" id="ARBA00023224"/>
    </source>
</evidence>
<keyword evidence="6 10" id="KW-0472">Membrane</keyword>
<evidence type="ECO:0000256" key="5">
    <source>
        <dbReference type="ARBA" id="ARBA00023040"/>
    </source>
</evidence>
<evidence type="ECO:0000256" key="6">
    <source>
        <dbReference type="ARBA" id="ARBA00023136"/>
    </source>
</evidence>
<evidence type="ECO:0000256" key="7">
    <source>
        <dbReference type="ARBA" id="ARBA00023170"/>
    </source>
</evidence>
<dbReference type="GO" id="GO:0007189">
    <property type="term" value="P:adenylate cyclase-activating G protein-coupled receptor signaling pathway"/>
    <property type="evidence" value="ECO:0007669"/>
    <property type="project" value="TreeGrafter"/>
</dbReference>
<dbReference type="STRING" id="7868.ENSCMIP00000005941"/>
<feature type="transmembrane region" description="Helical" evidence="10">
    <location>
        <begin position="77"/>
        <end position="98"/>
    </location>
</feature>
<organism evidence="11 12">
    <name type="scientific">Callorhinchus milii</name>
    <name type="common">Ghost shark</name>
    <dbReference type="NCBI Taxonomy" id="7868"/>
    <lineage>
        <taxon>Eukaryota</taxon>
        <taxon>Metazoa</taxon>
        <taxon>Chordata</taxon>
        <taxon>Craniata</taxon>
        <taxon>Vertebrata</taxon>
        <taxon>Chondrichthyes</taxon>
        <taxon>Holocephali</taxon>
        <taxon>Chimaeriformes</taxon>
        <taxon>Callorhinchidae</taxon>
        <taxon>Callorhinchus</taxon>
    </lineage>
</organism>
<protein>
    <recommendedName>
        <fullName evidence="13">G-protein coupled receptors family 1 profile domain-containing protein</fullName>
    </recommendedName>
</protein>
<keyword evidence="2" id="KW-1003">Cell membrane</keyword>
<keyword evidence="5" id="KW-0297">G-protein coupled receptor</keyword>
<dbReference type="InParanoid" id="A0A4W3GQS7"/>
<dbReference type="GO" id="GO:0004957">
    <property type="term" value="F:prostaglandin E receptor activity"/>
    <property type="evidence" value="ECO:0007669"/>
    <property type="project" value="TreeGrafter"/>
</dbReference>
<evidence type="ECO:0000313" key="11">
    <source>
        <dbReference type="Ensembl" id="ENSCMIP00000005941.1"/>
    </source>
</evidence>
<feature type="transmembrane region" description="Helical" evidence="10">
    <location>
        <begin position="44"/>
        <end position="65"/>
    </location>
</feature>
<evidence type="ECO:0000256" key="2">
    <source>
        <dbReference type="ARBA" id="ARBA00022475"/>
    </source>
</evidence>
<evidence type="ECO:0000256" key="10">
    <source>
        <dbReference type="SAM" id="Phobius"/>
    </source>
</evidence>
<keyword evidence="8" id="KW-0325">Glycoprotein</keyword>
<keyword evidence="9" id="KW-0807">Transducer</keyword>
<evidence type="ECO:0000313" key="12">
    <source>
        <dbReference type="Proteomes" id="UP000314986"/>
    </source>
</evidence>
<reference evidence="11" key="4">
    <citation type="submission" date="2025-08" db="UniProtKB">
        <authorList>
            <consortium name="Ensembl"/>
        </authorList>
    </citation>
    <scope>IDENTIFICATION</scope>
</reference>
<keyword evidence="7" id="KW-0675">Receptor</keyword>
<dbReference type="AlphaFoldDB" id="A0A4W3GQS7"/>
<evidence type="ECO:0000256" key="3">
    <source>
        <dbReference type="ARBA" id="ARBA00022692"/>
    </source>
</evidence>
<dbReference type="GO" id="GO:0050728">
    <property type="term" value="P:negative regulation of inflammatory response"/>
    <property type="evidence" value="ECO:0007669"/>
    <property type="project" value="TreeGrafter"/>
</dbReference>
<proteinExistence type="predicted"/>
<dbReference type="GO" id="GO:0005886">
    <property type="term" value="C:plasma membrane"/>
    <property type="evidence" value="ECO:0007669"/>
    <property type="project" value="UniProtKB-SubCell"/>
</dbReference>
<dbReference type="PANTHER" id="PTHR11866">
    <property type="entry name" value="G-PROTEIN COUPLED RECEPTOR FAMILY 1 MEMBER"/>
    <property type="match status" value="1"/>
</dbReference>
<evidence type="ECO:0008006" key="13">
    <source>
        <dbReference type="Google" id="ProtNLM"/>
    </source>
</evidence>
<dbReference type="Ensembl" id="ENSCMIT00000006138.1">
    <property type="protein sequence ID" value="ENSCMIP00000005941.1"/>
    <property type="gene ID" value="ENSCMIG00000003418.1"/>
</dbReference>
<dbReference type="InterPro" id="IPR008365">
    <property type="entry name" value="Prostanoid_rcpt"/>
</dbReference>
<dbReference type="SUPFAM" id="SSF81321">
    <property type="entry name" value="Family A G protein-coupled receptor-like"/>
    <property type="match status" value="1"/>
</dbReference>
<keyword evidence="12" id="KW-1185">Reference proteome</keyword>
<evidence type="ECO:0000256" key="4">
    <source>
        <dbReference type="ARBA" id="ARBA00022989"/>
    </source>
</evidence>
<dbReference type="Proteomes" id="UP000314986">
    <property type="component" value="Unassembled WGS sequence"/>
</dbReference>
<reference evidence="11" key="5">
    <citation type="submission" date="2025-09" db="UniProtKB">
        <authorList>
            <consortium name="Ensembl"/>
        </authorList>
    </citation>
    <scope>IDENTIFICATION</scope>
</reference>
<keyword evidence="4 10" id="KW-1133">Transmembrane helix</keyword>
<reference evidence="12" key="3">
    <citation type="journal article" date="2014" name="Nature">
        <title>Elephant shark genome provides unique insights into gnathostome evolution.</title>
        <authorList>
            <consortium name="International Elephant Shark Genome Sequencing Consortium"/>
            <person name="Venkatesh B."/>
            <person name="Lee A.P."/>
            <person name="Ravi V."/>
            <person name="Maurya A.K."/>
            <person name="Lian M.M."/>
            <person name="Swann J.B."/>
            <person name="Ohta Y."/>
            <person name="Flajnik M.F."/>
            <person name="Sutoh Y."/>
            <person name="Kasahara M."/>
            <person name="Hoon S."/>
            <person name="Gangu V."/>
            <person name="Roy S.W."/>
            <person name="Irimia M."/>
            <person name="Korzh V."/>
            <person name="Kondrychyn I."/>
            <person name="Lim Z.W."/>
            <person name="Tay B.H."/>
            <person name="Tohari S."/>
            <person name="Kong K.W."/>
            <person name="Ho S."/>
            <person name="Lorente-Galdos B."/>
            <person name="Quilez J."/>
            <person name="Marques-Bonet T."/>
            <person name="Raney B.J."/>
            <person name="Ingham P.W."/>
            <person name="Tay A."/>
            <person name="Hillier L.W."/>
            <person name="Minx P."/>
            <person name="Boehm T."/>
            <person name="Wilson R.K."/>
            <person name="Brenner S."/>
            <person name="Warren W.C."/>
        </authorList>
    </citation>
    <scope>NUCLEOTIDE SEQUENCE [LARGE SCALE GENOMIC DNA]</scope>
</reference>
<dbReference type="OMA" id="TDFAMRQ"/>
<sequence length="344" mass="37729">MVSLTMAALLNDSSRGDPGNGSSANGSAAAAAAAAPLSVESSHVATSAAMFGVGVVGNLIAIVVLCVSKKEQKETTFYTLVCGLAPLCHFFSFSMLFFGSAGMTVLCAMSVEQDPRSIPIRAKIGQICLFHTSLIFCELLRLRNNMYFLFSLQIRIFVNQLYGPGKIQAGEKLDYISDLRAIRFASFNPILDPWVYILCRKKLFTMGCERLKRTVGSVRDSQTHRVGWVSGHQTPLSYTNSVNTSYASLRMKEELKELQRQNSHGAGTVRHLFTEFTNHQMWEAAAHGSSFHPFSIPHENHVDLDKTLSGTPPQTKAILCTILPFDILNCTFSTPSSCVSEKSI</sequence>
<evidence type="ECO:0000256" key="1">
    <source>
        <dbReference type="ARBA" id="ARBA00004651"/>
    </source>
</evidence>
<dbReference type="GO" id="GO:0071380">
    <property type="term" value="P:cellular response to prostaglandin E stimulus"/>
    <property type="evidence" value="ECO:0007669"/>
    <property type="project" value="TreeGrafter"/>
</dbReference>
<reference evidence="12" key="1">
    <citation type="journal article" date="2006" name="Science">
        <title>Ancient noncoding elements conserved in the human genome.</title>
        <authorList>
            <person name="Venkatesh B."/>
            <person name="Kirkness E.F."/>
            <person name="Loh Y.H."/>
            <person name="Halpern A.L."/>
            <person name="Lee A.P."/>
            <person name="Johnson J."/>
            <person name="Dandona N."/>
            <person name="Viswanathan L.D."/>
            <person name="Tay A."/>
            <person name="Venter J.C."/>
            <person name="Strausberg R.L."/>
            <person name="Brenner S."/>
        </authorList>
    </citation>
    <scope>NUCLEOTIDE SEQUENCE [LARGE SCALE GENOMIC DNA]</scope>
</reference>
<reference evidence="12" key="2">
    <citation type="journal article" date="2007" name="PLoS Biol.">
        <title>Survey sequencing and comparative analysis of the elephant shark (Callorhinchus milii) genome.</title>
        <authorList>
            <person name="Venkatesh B."/>
            <person name="Kirkness E.F."/>
            <person name="Loh Y.H."/>
            <person name="Halpern A.L."/>
            <person name="Lee A.P."/>
            <person name="Johnson J."/>
            <person name="Dandona N."/>
            <person name="Viswanathan L.D."/>
            <person name="Tay A."/>
            <person name="Venter J.C."/>
            <person name="Strausberg R.L."/>
            <person name="Brenner S."/>
        </authorList>
    </citation>
    <scope>NUCLEOTIDE SEQUENCE [LARGE SCALE GENOMIC DNA]</scope>
</reference>
<dbReference type="GO" id="GO:0007204">
    <property type="term" value="P:positive regulation of cytosolic calcium ion concentration"/>
    <property type="evidence" value="ECO:0007669"/>
    <property type="project" value="TreeGrafter"/>
</dbReference>
<dbReference type="GeneTree" id="ENSGT00690000103867"/>